<keyword evidence="6" id="KW-0256">Endoplasmic reticulum</keyword>
<evidence type="ECO:0000256" key="9">
    <source>
        <dbReference type="ARBA" id="ARBA00047280"/>
    </source>
</evidence>
<comment type="catalytic activity">
    <reaction evidence="9">
        <text>Hydrolyzes the peptide bond -P2-(S-farnesyl or geranylgeranyl)C-P1'-P2'-P3'-COOH where P1' and P2' are amino acids with aliphatic sidechains and P3' is any C-terminal residue.</text>
        <dbReference type="EC" id="3.4.26.1"/>
    </reaction>
</comment>
<reference evidence="13 14" key="1">
    <citation type="submission" date="2017-04" db="EMBL/GenBank/DDBJ databases">
        <title>Genome Sequence of the Model Brown-Rot Fungus Postia placenta SB12.</title>
        <authorList>
            <consortium name="DOE Joint Genome Institute"/>
            <person name="Gaskell J."/>
            <person name="Kersten P."/>
            <person name="Larrondo L.F."/>
            <person name="Canessa P."/>
            <person name="Martinez D."/>
            <person name="Hibbett D."/>
            <person name="Schmoll M."/>
            <person name="Kubicek C.P."/>
            <person name="Martinez A.T."/>
            <person name="Yadav J."/>
            <person name="Master E."/>
            <person name="Magnuson J.K."/>
            <person name="James T."/>
            <person name="Yaver D."/>
            <person name="Berka R."/>
            <person name="Labutti K."/>
            <person name="Lipzen A."/>
            <person name="Aerts A."/>
            <person name="Barry K."/>
            <person name="Henrissat B."/>
            <person name="Blanchette R."/>
            <person name="Grigoriev I."/>
            <person name="Cullen D."/>
        </authorList>
    </citation>
    <scope>NUCLEOTIDE SEQUENCE [LARGE SCALE GENOMIC DNA]</scope>
    <source>
        <strain evidence="13 14">MAD-698-R-SB12</strain>
    </source>
</reference>
<dbReference type="GO" id="GO:0071586">
    <property type="term" value="P:CAAX-box protein processing"/>
    <property type="evidence" value="ECO:0007669"/>
    <property type="project" value="InterPro"/>
</dbReference>
<feature type="transmembrane region" description="Helical" evidence="11">
    <location>
        <begin position="115"/>
        <end position="136"/>
    </location>
</feature>
<protein>
    <recommendedName>
        <fullName evidence="10">intramembrane prenyl-peptidase Rce1</fullName>
        <ecNumber evidence="10">3.4.26.1</ecNumber>
    </recommendedName>
</protein>
<dbReference type="InterPro" id="IPR039731">
    <property type="entry name" value="Rce1"/>
</dbReference>
<evidence type="ECO:0000256" key="1">
    <source>
        <dbReference type="ARBA" id="ARBA00004477"/>
    </source>
</evidence>
<dbReference type="Pfam" id="PF02517">
    <property type="entry name" value="Rce1-like"/>
    <property type="match status" value="1"/>
</dbReference>
<evidence type="ECO:0000256" key="8">
    <source>
        <dbReference type="ARBA" id="ARBA00023136"/>
    </source>
</evidence>
<dbReference type="PANTHER" id="PTHR13046:SF0">
    <property type="entry name" value="CAAX PRENYL PROTEASE 2"/>
    <property type="match status" value="1"/>
</dbReference>
<name>A0A1X6MY56_9APHY</name>
<dbReference type="GeneID" id="36330784"/>
<dbReference type="EC" id="3.4.26.1" evidence="10"/>
<evidence type="ECO:0000256" key="5">
    <source>
        <dbReference type="ARBA" id="ARBA00022801"/>
    </source>
</evidence>
<keyword evidence="4 11" id="KW-0812">Transmembrane</keyword>
<dbReference type="GO" id="GO:0004222">
    <property type="term" value="F:metalloendopeptidase activity"/>
    <property type="evidence" value="ECO:0007669"/>
    <property type="project" value="InterPro"/>
</dbReference>
<keyword evidence="8 11" id="KW-0472">Membrane</keyword>
<feature type="transmembrane region" description="Helical" evidence="11">
    <location>
        <begin position="68"/>
        <end position="89"/>
    </location>
</feature>
<dbReference type="InterPro" id="IPR003675">
    <property type="entry name" value="Rce1/LyrA-like_dom"/>
</dbReference>
<evidence type="ECO:0000256" key="11">
    <source>
        <dbReference type="SAM" id="Phobius"/>
    </source>
</evidence>
<comment type="subcellular location">
    <subcellularLocation>
        <location evidence="1">Endoplasmic reticulum membrane</location>
        <topology evidence="1">Multi-pass membrane protein</topology>
    </subcellularLocation>
</comment>
<comment type="similarity">
    <text evidence="2">Belongs to the peptidase U48 family.</text>
</comment>
<dbReference type="STRING" id="670580.A0A1X6MY56"/>
<evidence type="ECO:0000259" key="12">
    <source>
        <dbReference type="Pfam" id="PF02517"/>
    </source>
</evidence>
<feature type="domain" description="CAAX prenyl protease 2/Lysostaphin resistance protein A-like" evidence="12">
    <location>
        <begin position="157"/>
        <end position="267"/>
    </location>
</feature>
<evidence type="ECO:0000313" key="13">
    <source>
        <dbReference type="EMBL" id="OSX61136.1"/>
    </source>
</evidence>
<dbReference type="EMBL" id="KZ110599">
    <property type="protein sequence ID" value="OSX61136.1"/>
    <property type="molecule type" value="Genomic_DNA"/>
</dbReference>
<evidence type="ECO:0000256" key="10">
    <source>
        <dbReference type="ARBA" id="ARBA00049729"/>
    </source>
</evidence>
<dbReference type="AlphaFoldDB" id="A0A1X6MY56"/>
<evidence type="ECO:0000256" key="3">
    <source>
        <dbReference type="ARBA" id="ARBA00022670"/>
    </source>
</evidence>
<keyword evidence="5" id="KW-0378">Hydrolase</keyword>
<feature type="transmembrane region" description="Helical" evidence="11">
    <location>
        <begin position="226"/>
        <end position="248"/>
    </location>
</feature>
<proteinExistence type="inferred from homology"/>
<dbReference type="RefSeq" id="XP_024337930.1">
    <property type="nucleotide sequence ID" value="XM_024485835.1"/>
</dbReference>
<evidence type="ECO:0000256" key="4">
    <source>
        <dbReference type="ARBA" id="ARBA00022692"/>
    </source>
</evidence>
<dbReference type="Proteomes" id="UP000194127">
    <property type="component" value="Unassembled WGS sequence"/>
</dbReference>
<keyword evidence="3" id="KW-0645">Protease</keyword>
<sequence length="325" mass="37109">MYFYQPPIGLGVAHALGVFFAISYVGSLYLSRQARLVFKSSAQRLREGEQRRKQNDERWRDDPDVIRARLVAVGLSTALSCGIVLWLLWNLAQDFTIAFDAASTRLGFSLPLGDVFPVCLVTPILFLGPLYAEYLMGRLPLQRNWSWRRDLLPMITTWQGWRNYLMAPLTEEVVFRACMLAVYHLAGAPIGRMIFMTPLLFGFAHIHHAWDIFNRYGRSVAAAKRAIFATILQLSYTSLFGFHCSYLFLRSGSIIPPLTSHIFCNIMGLPQVSFHLATFRSRRNAIKAAYIIGILGYIYTMNKWTLVEGCLYWRATSKVNGRPIY</sequence>
<keyword evidence="14" id="KW-1185">Reference proteome</keyword>
<evidence type="ECO:0000256" key="6">
    <source>
        <dbReference type="ARBA" id="ARBA00022824"/>
    </source>
</evidence>
<evidence type="ECO:0000256" key="7">
    <source>
        <dbReference type="ARBA" id="ARBA00022989"/>
    </source>
</evidence>
<evidence type="ECO:0000313" key="14">
    <source>
        <dbReference type="Proteomes" id="UP000194127"/>
    </source>
</evidence>
<feature type="transmembrane region" description="Helical" evidence="11">
    <location>
        <begin position="12"/>
        <end position="30"/>
    </location>
</feature>
<evidence type="ECO:0000256" key="2">
    <source>
        <dbReference type="ARBA" id="ARBA00006897"/>
    </source>
</evidence>
<gene>
    <name evidence="13" type="ORF">POSPLADRAFT_1145746</name>
</gene>
<keyword evidence="7 11" id="KW-1133">Transmembrane helix</keyword>
<dbReference type="PANTHER" id="PTHR13046">
    <property type="entry name" value="PROTEASE U48 CAAX PRENYL PROTEASE RCE1"/>
    <property type="match status" value="1"/>
</dbReference>
<organism evidence="13 14">
    <name type="scientific">Postia placenta MAD-698-R-SB12</name>
    <dbReference type="NCBI Taxonomy" id="670580"/>
    <lineage>
        <taxon>Eukaryota</taxon>
        <taxon>Fungi</taxon>
        <taxon>Dikarya</taxon>
        <taxon>Basidiomycota</taxon>
        <taxon>Agaricomycotina</taxon>
        <taxon>Agaricomycetes</taxon>
        <taxon>Polyporales</taxon>
        <taxon>Adustoporiaceae</taxon>
        <taxon>Rhodonia</taxon>
    </lineage>
</organism>
<accession>A0A1X6MY56</accession>
<dbReference type="GO" id="GO:0005789">
    <property type="term" value="C:endoplasmic reticulum membrane"/>
    <property type="evidence" value="ECO:0007669"/>
    <property type="project" value="UniProtKB-SubCell"/>
</dbReference>
<dbReference type="OrthoDB" id="271604at2759"/>